<evidence type="ECO:0000313" key="2">
    <source>
        <dbReference type="Proteomes" id="UP000260367"/>
    </source>
</evidence>
<keyword evidence="2" id="KW-1185">Reference proteome</keyword>
<dbReference type="Proteomes" id="UP000260367">
    <property type="component" value="Segment"/>
</dbReference>
<gene>
    <name evidence="1" type="primary">58</name>
    <name evidence="1" type="ORF">SEA_EDEN_58</name>
</gene>
<dbReference type="EMBL" id="MH509447">
    <property type="protein sequence ID" value="AXH47353.1"/>
    <property type="molecule type" value="Genomic_DNA"/>
</dbReference>
<dbReference type="RefSeq" id="YP_009806837.1">
    <property type="nucleotide sequence ID" value="NC_048017.1"/>
</dbReference>
<name>A0A345KWF1_9CAUD</name>
<dbReference type="GeneID" id="54997707"/>
<reference evidence="2" key="1">
    <citation type="submission" date="2018-06" db="EMBL/GenBank/DDBJ databases">
        <authorList>
            <person name="Zhirakovskaya E."/>
        </authorList>
    </citation>
    <scope>NUCLEOTIDE SEQUENCE [LARGE SCALE GENOMIC DNA]</scope>
</reference>
<protein>
    <submittedName>
        <fullName evidence="1">Uncharacterized protein</fullName>
    </submittedName>
</protein>
<dbReference type="KEGG" id="vg:54997707"/>
<proteinExistence type="predicted"/>
<accession>A0A345KWF1</accession>
<organism evidence="1 2">
    <name type="scientific">Microbacterium phage Eden</name>
    <dbReference type="NCBI Taxonomy" id="2250289"/>
    <lineage>
        <taxon>Viruses</taxon>
        <taxon>Duplodnaviria</taxon>
        <taxon>Heunggongvirae</taxon>
        <taxon>Uroviricota</taxon>
        <taxon>Caudoviricetes</taxon>
        <taxon>Edenvirus</taxon>
        <taxon>Edenvirus eden</taxon>
    </lineage>
</organism>
<evidence type="ECO:0000313" key="1">
    <source>
        <dbReference type="EMBL" id="AXH47353.1"/>
    </source>
</evidence>
<sequence length="105" mass="11760">MATITDSIRNAVDAAKGPEELTVIRFAEFPDRGELQQEAFMRNEPWADQPQPLTFAALFVNGRWYITGTKGPADNKVVRHQALMERLASDRVTIAEVATSWEVAK</sequence>